<protein>
    <submittedName>
        <fullName evidence="3">Uncharacterized protein</fullName>
    </submittedName>
</protein>
<accession>A0ABR8TZT1</accession>
<evidence type="ECO:0000313" key="4">
    <source>
        <dbReference type="Proteomes" id="UP000655570"/>
    </source>
</evidence>
<evidence type="ECO:0000256" key="1">
    <source>
        <dbReference type="SAM" id="MobiDB-lite"/>
    </source>
</evidence>
<sequence>MDTSTPLQAPPAQRSRRTRRSAAVGLALVLSTSVLGACGDDGSITLPEFTITSDQLDQLLNDAKAQAETIGADVQSLVDGLGSLPEDKRAQVEEAVTSAKTASQDLQAAIDEAATASEDAKAQAEQRVAEARTRLDEASARLQSASDAVESADQAVSSKLDELRTEVDKLSADVEDATS</sequence>
<reference evidence="3 4" key="1">
    <citation type="submission" date="2020-08" db="EMBL/GenBank/DDBJ databases">
        <title>A Genomic Blueprint of the Chicken Gut Microbiome.</title>
        <authorList>
            <person name="Gilroy R."/>
            <person name="Ravi A."/>
            <person name="Getino M."/>
            <person name="Pursley I."/>
            <person name="Horton D.L."/>
            <person name="Alikhan N.-F."/>
            <person name="Baker D."/>
            <person name="Gharbi K."/>
            <person name="Hall N."/>
            <person name="Watson M."/>
            <person name="Adriaenssens E.M."/>
            <person name="Foster-Nyarko E."/>
            <person name="Jarju S."/>
            <person name="Secka A."/>
            <person name="Antonio M."/>
            <person name="Oren A."/>
            <person name="Chaudhuri R."/>
            <person name="La Ragione R.M."/>
            <person name="Hildebrand F."/>
            <person name="Pallen M.J."/>
        </authorList>
    </citation>
    <scope>NUCLEOTIDE SEQUENCE [LARGE SCALE GENOMIC DNA]</scope>
    <source>
        <strain evidence="3 4">Sa2CUA9</strain>
    </source>
</reference>
<proteinExistence type="predicted"/>
<name>A0ABR8TZT1_9CELL</name>
<dbReference type="SUPFAM" id="SSF58113">
    <property type="entry name" value="Apolipoprotein A-I"/>
    <property type="match status" value="1"/>
</dbReference>
<feature type="region of interest" description="Disordered" evidence="1">
    <location>
        <begin position="1"/>
        <end position="20"/>
    </location>
</feature>
<dbReference type="Proteomes" id="UP000655570">
    <property type="component" value="Unassembled WGS sequence"/>
</dbReference>
<feature type="chain" id="PRO_5046816301" evidence="2">
    <location>
        <begin position="37"/>
        <end position="179"/>
    </location>
</feature>
<evidence type="ECO:0000313" key="3">
    <source>
        <dbReference type="EMBL" id="MBD7981272.1"/>
    </source>
</evidence>
<comment type="caution">
    <text evidence="3">The sequence shown here is derived from an EMBL/GenBank/DDBJ whole genome shotgun (WGS) entry which is preliminary data.</text>
</comment>
<keyword evidence="4" id="KW-1185">Reference proteome</keyword>
<gene>
    <name evidence="3" type="ORF">H9641_11185</name>
</gene>
<organism evidence="3 4">
    <name type="scientific">Oerskovia merdavium</name>
    <dbReference type="NCBI Taxonomy" id="2762227"/>
    <lineage>
        <taxon>Bacteria</taxon>
        <taxon>Bacillati</taxon>
        <taxon>Actinomycetota</taxon>
        <taxon>Actinomycetes</taxon>
        <taxon>Micrococcales</taxon>
        <taxon>Cellulomonadaceae</taxon>
        <taxon>Oerskovia</taxon>
    </lineage>
</organism>
<keyword evidence="2" id="KW-0732">Signal</keyword>
<dbReference type="RefSeq" id="WP_191803737.1">
    <property type="nucleotide sequence ID" value="NZ_JACSQF010000010.1"/>
</dbReference>
<feature type="signal peptide" evidence="2">
    <location>
        <begin position="1"/>
        <end position="36"/>
    </location>
</feature>
<feature type="compositionally biased region" description="Basic and acidic residues" evidence="1">
    <location>
        <begin position="159"/>
        <end position="172"/>
    </location>
</feature>
<evidence type="ECO:0000256" key="2">
    <source>
        <dbReference type="SAM" id="SignalP"/>
    </source>
</evidence>
<feature type="region of interest" description="Disordered" evidence="1">
    <location>
        <begin position="139"/>
        <end position="179"/>
    </location>
</feature>
<dbReference type="EMBL" id="JACSQF010000010">
    <property type="protein sequence ID" value="MBD7981272.1"/>
    <property type="molecule type" value="Genomic_DNA"/>
</dbReference>